<dbReference type="GO" id="GO:0005829">
    <property type="term" value="C:cytosol"/>
    <property type="evidence" value="ECO:0007669"/>
    <property type="project" value="TreeGrafter"/>
</dbReference>
<dbReference type="RefSeq" id="WP_102993532.1">
    <property type="nucleotide sequence ID" value="NZ_FXTU01000008.1"/>
</dbReference>
<dbReference type="SFLD" id="SFLDG01129">
    <property type="entry name" value="C1.5:_HAD__Beta-PGM__Phosphata"/>
    <property type="match status" value="1"/>
</dbReference>
<dbReference type="InterPro" id="IPR023198">
    <property type="entry name" value="PGP-like_dom2"/>
</dbReference>
<dbReference type="NCBIfam" id="TIGR01662">
    <property type="entry name" value="HAD-SF-IIIA"/>
    <property type="match status" value="1"/>
</dbReference>
<dbReference type="PANTHER" id="PTHR43434">
    <property type="entry name" value="PHOSPHOGLYCOLATE PHOSPHATASE"/>
    <property type="match status" value="1"/>
</dbReference>
<dbReference type="NCBIfam" id="NF009804">
    <property type="entry name" value="PRK13288.1"/>
    <property type="match status" value="1"/>
</dbReference>
<evidence type="ECO:0000313" key="2">
    <source>
        <dbReference type="Proteomes" id="UP001157946"/>
    </source>
</evidence>
<dbReference type="InterPro" id="IPR036412">
    <property type="entry name" value="HAD-like_sf"/>
</dbReference>
<dbReference type="PRINTS" id="PR00413">
    <property type="entry name" value="HADHALOGNASE"/>
</dbReference>
<dbReference type="SUPFAM" id="SSF56784">
    <property type="entry name" value="HAD-like"/>
    <property type="match status" value="1"/>
</dbReference>
<dbReference type="NCBIfam" id="TIGR01509">
    <property type="entry name" value="HAD-SF-IA-v3"/>
    <property type="match status" value="1"/>
</dbReference>
<dbReference type="InterPro" id="IPR041492">
    <property type="entry name" value="HAD_2"/>
</dbReference>
<dbReference type="SFLD" id="SFLDS00003">
    <property type="entry name" value="Haloacid_Dehalogenase"/>
    <property type="match status" value="1"/>
</dbReference>
<sequence length="216" mass="24160">MKYTVILFDLDGTLIDTNNLILSSFMHTLETHCPGKYTEQDVLACMGEPLLDQMRRFDPSQAEEMVKTYHTYNVAKHDELVASFPHVREVLTQLHEAGVVLAVVSNKRRLVVDMGLKRMGLDHLMSAVVTVDDVKRGKPEPDMIHLALDKLQATAEQALMVGDSRYDLMAAERAGVAAVGVAWSLHADELKRLAPAYFIDDMRQLLDIVQIQSARG</sequence>
<dbReference type="Gene3D" id="3.40.50.1000">
    <property type="entry name" value="HAD superfamily/HAD-like"/>
    <property type="match status" value="1"/>
</dbReference>
<dbReference type="NCBIfam" id="TIGR01549">
    <property type="entry name" value="HAD-SF-IA-v1"/>
    <property type="match status" value="1"/>
</dbReference>
<dbReference type="FunFam" id="3.40.50.1000:FF:000022">
    <property type="entry name" value="Phosphoglycolate phosphatase"/>
    <property type="match status" value="1"/>
</dbReference>
<dbReference type="InterPro" id="IPR006549">
    <property type="entry name" value="HAD-SF_hydro_IIIA"/>
</dbReference>
<dbReference type="GO" id="GO:0006281">
    <property type="term" value="P:DNA repair"/>
    <property type="evidence" value="ECO:0007669"/>
    <property type="project" value="TreeGrafter"/>
</dbReference>
<reference evidence="1" key="1">
    <citation type="submission" date="2017-05" db="EMBL/GenBank/DDBJ databases">
        <authorList>
            <person name="Varghese N."/>
            <person name="Submissions S."/>
        </authorList>
    </citation>
    <scope>NUCLEOTIDE SEQUENCE</scope>
    <source>
        <strain evidence="1">DSM 45262</strain>
    </source>
</reference>
<dbReference type="SFLD" id="SFLDG01135">
    <property type="entry name" value="C1.5.6:_HAD__Beta-PGM__Phospha"/>
    <property type="match status" value="1"/>
</dbReference>
<comment type="caution">
    <text evidence="1">The sequence shown here is derived from an EMBL/GenBank/DDBJ whole genome shotgun (WGS) entry which is preliminary data.</text>
</comment>
<dbReference type="GO" id="GO:0008967">
    <property type="term" value="F:phosphoglycolate phosphatase activity"/>
    <property type="evidence" value="ECO:0007669"/>
    <property type="project" value="TreeGrafter"/>
</dbReference>
<gene>
    <name evidence="1" type="ORF">SAMN06265361_10824</name>
</gene>
<dbReference type="InterPro" id="IPR023214">
    <property type="entry name" value="HAD_sf"/>
</dbReference>
<dbReference type="EMBL" id="FXTU01000008">
    <property type="protein sequence ID" value="SMP31532.1"/>
    <property type="molecule type" value="Genomic_DNA"/>
</dbReference>
<dbReference type="Pfam" id="PF13419">
    <property type="entry name" value="HAD_2"/>
    <property type="match status" value="1"/>
</dbReference>
<dbReference type="Proteomes" id="UP001157946">
    <property type="component" value="Unassembled WGS sequence"/>
</dbReference>
<organism evidence="1 2">
    <name type="scientific">Laceyella tengchongensis</name>
    <dbReference type="NCBI Taxonomy" id="574699"/>
    <lineage>
        <taxon>Bacteria</taxon>
        <taxon>Bacillati</taxon>
        <taxon>Bacillota</taxon>
        <taxon>Bacilli</taxon>
        <taxon>Bacillales</taxon>
        <taxon>Thermoactinomycetaceae</taxon>
        <taxon>Laceyella</taxon>
    </lineage>
</organism>
<dbReference type="PANTHER" id="PTHR43434:SF26">
    <property type="entry name" value="PYROPHOSPHATASE PPAX"/>
    <property type="match status" value="1"/>
</dbReference>
<proteinExistence type="predicted"/>
<accession>A0AA45WRQ1</accession>
<dbReference type="AlphaFoldDB" id="A0AA45WRQ1"/>
<keyword evidence="2" id="KW-1185">Reference proteome</keyword>
<dbReference type="InterPro" id="IPR006439">
    <property type="entry name" value="HAD-SF_hydro_IA"/>
</dbReference>
<evidence type="ECO:0000313" key="1">
    <source>
        <dbReference type="EMBL" id="SMP31532.1"/>
    </source>
</evidence>
<dbReference type="Gene3D" id="1.10.150.240">
    <property type="entry name" value="Putative phosphatase, domain 2"/>
    <property type="match status" value="1"/>
</dbReference>
<dbReference type="InterPro" id="IPR050155">
    <property type="entry name" value="HAD-like_hydrolase_sf"/>
</dbReference>
<protein>
    <submittedName>
        <fullName evidence="1">Pyrophosphatase PpaX</fullName>
    </submittedName>
</protein>
<name>A0AA45WRQ1_9BACL</name>